<evidence type="ECO:0000256" key="1">
    <source>
        <dbReference type="ARBA" id="ARBA00004571"/>
    </source>
</evidence>
<comment type="subcellular location">
    <subcellularLocation>
        <location evidence="1 7">Cell outer membrane</location>
        <topology evidence="1 7">Multi-pass membrane protein</topology>
    </subcellularLocation>
</comment>
<dbReference type="SUPFAM" id="SSF49464">
    <property type="entry name" value="Carboxypeptidase regulatory domain-like"/>
    <property type="match status" value="1"/>
</dbReference>
<feature type="signal peptide" evidence="8">
    <location>
        <begin position="1"/>
        <end position="18"/>
    </location>
</feature>
<reference evidence="10 11" key="1">
    <citation type="submission" date="2018-10" db="EMBL/GenBank/DDBJ databases">
        <title>Genomic Encyclopedia of Archaeal and Bacterial Type Strains, Phase II (KMG-II): from individual species to whole genera.</title>
        <authorList>
            <person name="Goeker M."/>
        </authorList>
    </citation>
    <scope>NUCLEOTIDE SEQUENCE [LARGE SCALE GENOMIC DNA]</scope>
    <source>
        <strain evidence="10 11">DSM 19839</strain>
    </source>
</reference>
<evidence type="ECO:0000259" key="9">
    <source>
        <dbReference type="Pfam" id="PF14905"/>
    </source>
</evidence>
<dbReference type="RefSeq" id="WP_121345905.1">
    <property type="nucleotide sequence ID" value="NZ_RBLG01000002.1"/>
</dbReference>
<dbReference type="EMBL" id="RBLG01000002">
    <property type="protein sequence ID" value="RKS53834.1"/>
    <property type="molecule type" value="Genomic_DNA"/>
</dbReference>
<dbReference type="PROSITE" id="PS52016">
    <property type="entry name" value="TONB_DEPENDENT_REC_3"/>
    <property type="match status" value="1"/>
</dbReference>
<dbReference type="AlphaFoldDB" id="A0A495PT91"/>
<keyword evidence="5 7" id="KW-0472">Membrane</keyword>
<name>A0A495PT91_9FLAO</name>
<proteinExistence type="inferred from homology"/>
<dbReference type="InterPro" id="IPR041700">
    <property type="entry name" value="OMP_b-brl_3"/>
</dbReference>
<evidence type="ECO:0000256" key="5">
    <source>
        <dbReference type="ARBA" id="ARBA00023136"/>
    </source>
</evidence>
<evidence type="ECO:0000256" key="7">
    <source>
        <dbReference type="PROSITE-ProRule" id="PRU01360"/>
    </source>
</evidence>
<dbReference type="Proteomes" id="UP000276282">
    <property type="component" value="Unassembled WGS sequence"/>
</dbReference>
<feature type="chain" id="PRO_5019772129" evidence="8">
    <location>
        <begin position="19"/>
        <end position="788"/>
    </location>
</feature>
<keyword evidence="3 7" id="KW-1134">Transmembrane beta strand</keyword>
<sequence length="788" mass="88708">MKQLILILSLFSLLQANAFQASKGSVLGQISGMVVDKDLGDPIPYATVLINNAEGKLVSGNSSQDDGSFIIKDIPEGTYTLQVQFIGYKTYSKSIEISSGNKLINIGSIQLEADIASLDDVTIVAERSTIEQKIDRKVINIGKDLTTTGASASDIMGNLPTLTVDQDGNIAMRGNDNVRILVDGKPTNVPAAQLLKQIPSTSIKSVELITNPSAKYNPEGMSGIINIILHKNSNLGFNANVSTGVTFGKHTRANGSLDMNYRTGKFNFYTNIGGNFGKKDFNGRIFREESNSQDNIFVQNDNNSYLYKIGVDFYLNDKNTFSFYTNQNKSQGEPIGIIKIENFNDLSLNLTQNFFMDSEGLSSSYNFDYKREFEKEGHNIELELNYNEGDDTEIADFEFEGGENNFLSYRDDVANDNSNTTINLDYVNPLSEKSKLELGAEARMRETNNTYITTNSNLNNANYNYDNNIYSFYTTYGQTFEKWSYQLGARLEQYDVEAVLDGTKIFEDDYLTVYPTAYVTYTLSDKKTLQLNYGRRVDRPSLSQVNPVREFSTPRITGVGNPELDPQFTSSVEFNYTQNLDKGNFTGGVFYRFIQNEINQTFSIDPEDPAKLLLTYINGEDNNAFGLELSGSYKPNKWWSINSSFEIYNQNNRGIIGEKFVENENTSFNFRINNSFKATEDLTFQLFGYYRAPGQDLQFKAKAFYFVNTGARYSFLDDKATLSLNFTDIFNTQKLKFTADEPYKQEGTLNPESQTVFIGFSYRFGGGKNKALRRKNRDDNEKDGGGLF</sequence>
<keyword evidence="10" id="KW-0675">Receptor</keyword>
<comment type="caution">
    <text evidence="10">The sequence shown here is derived from an EMBL/GenBank/DDBJ whole genome shotgun (WGS) entry which is preliminary data.</text>
</comment>
<dbReference type="Gene3D" id="2.40.170.20">
    <property type="entry name" value="TonB-dependent receptor, beta-barrel domain"/>
    <property type="match status" value="1"/>
</dbReference>
<accession>A0A495PT91</accession>
<keyword evidence="11" id="KW-1185">Reference proteome</keyword>
<comment type="similarity">
    <text evidence="7">Belongs to the TonB-dependent receptor family.</text>
</comment>
<dbReference type="Gene3D" id="2.170.130.10">
    <property type="entry name" value="TonB-dependent receptor, plug domain"/>
    <property type="match status" value="1"/>
</dbReference>
<evidence type="ECO:0000256" key="4">
    <source>
        <dbReference type="ARBA" id="ARBA00022692"/>
    </source>
</evidence>
<evidence type="ECO:0000256" key="3">
    <source>
        <dbReference type="ARBA" id="ARBA00022452"/>
    </source>
</evidence>
<evidence type="ECO:0000256" key="6">
    <source>
        <dbReference type="ARBA" id="ARBA00023237"/>
    </source>
</evidence>
<evidence type="ECO:0000256" key="2">
    <source>
        <dbReference type="ARBA" id="ARBA00022448"/>
    </source>
</evidence>
<gene>
    <name evidence="10" type="ORF">BC962_2093</name>
</gene>
<keyword evidence="2 7" id="KW-0813">Transport</keyword>
<dbReference type="Pfam" id="PF14905">
    <property type="entry name" value="OMP_b-brl_3"/>
    <property type="match status" value="1"/>
</dbReference>
<dbReference type="Gene3D" id="2.60.40.1120">
    <property type="entry name" value="Carboxypeptidase-like, regulatory domain"/>
    <property type="match status" value="1"/>
</dbReference>
<organism evidence="10 11">
    <name type="scientific">Gillisia mitskevichiae</name>
    <dbReference type="NCBI Taxonomy" id="270921"/>
    <lineage>
        <taxon>Bacteria</taxon>
        <taxon>Pseudomonadati</taxon>
        <taxon>Bacteroidota</taxon>
        <taxon>Flavobacteriia</taxon>
        <taxon>Flavobacteriales</taxon>
        <taxon>Flavobacteriaceae</taxon>
        <taxon>Gillisia</taxon>
    </lineage>
</organism>
<protein>
    <submittedName>
        <fullName evidence="10">Outer membrane receptor protein involved in Fe transport</fullName>
    </submittedName>
</protein>
<dbReference type="OrthoDB" id="8764943at2"/>
<dbReference type="InterPro" id="IPR039426">
    <property type="entry name" value="TonB-dep_rcpt-like"/>
</dbReference>
<evidence type="ECO:0000313" key="10">
    <source>
        <dbReference type="EMBL" id="RKS53834.1"/>
    </source>
</evidence>
<keyword evidence="4 7" id="KW-0812">Transmembrane</keyword>
<dbReference type="InterPro" id="IPR008969">
    <property type="entry name" value="CarboxyPept-like_regulatory"/>
</dbReference>
<evidence type="ECO:0000313" key="11">
    <source>
        <dbReference type="Proteomes" id="UP000276282"/>
    </source>
</evidence>
<dbReference type="SUPFAM" id="SSF56935">
    <property type="entry name" value="Porins"/>
    <property type="match status" value="1"/>
</dbReference>
<dbReference type="PANTHER" id="PTHR40980">
    <property type="entry name" value="PLUG DOMAIN-CONTAINING PROTEIN"/>
    <property type="match status" value="1"/>
</dbReference>
<dbReference type="InterPro" id="IPR036942">
    <property type="entry name" value="Beta-barrel_TonB_sf"/>
</dbReference>
<dbReference type="InterPro" id="IPR037066">
    <property type="entry name" value="Plug_dom_sf"/>
</dbReference>
<evidence type="ECO:0000256" key="8">
    <source>
        <dbReference type="SAM" id="SignalP"/>
    </source>
</evidence>
<dbReference type="PANTHER" id="PTHR40980:SF4">
    <property type="entry name" value="TONB-DEPENDENT RECEPTOR-LIKE BETA-BARREL DOMAIN-CONTAINING PROTEIN"/>
    <property type="match status" value="1"/>
</dbReference>
<dbReference type="Pfam" id="PF13715">
    <property type="entry name" value="CarbopepD_reg_2"/>
    <property type="match status" value="1"/>
</dbReference>
<feature type="domain" description="Outer membrane protein beta-barrel" evidence="9">
    <location>
        <begin position="372"/>
        <end position="762"/>
    </location>
</feature>
<keyword evidence="6 7" id="KW-0998">Cell outer membrane</keyword>
<dbReference type="GO" id="GO:0009279">
    <property type="term" value="C:cell outer membrane"/>
    <property type="evidence" value="ECO:0007669"/>
    <property type="project" value="UniProtKB-SubCell"/>
</dbReference>
<keyword evidence="8" id="KW-0732">Signal</keyword>